<dbReference type="PANTHER" id="PTHR12815:SF18">
    <property type="entry name" value="SORTING AND ASSEMBLY MACHINERY COMPONENT 50 HOMOLOG"/>
    <property type="match status" value="1"/>
</dbReference>
<dbReference type="Gene3D" id="3.10.20.310">
    <property type="entry name" value="membrane protein fhac"/>
    <property type="match status" value="1"/>
</dbReference>
<dbReference type="InterPro" id="IPR000184">
    <property type="entry name" value="Bac_surfAg_D15"/>
</dbReference>
<dbReference type="HOGENOM" id="CLU_018618_0_0_5"/>
<keyword evidence="2" id="KW-1134">Transmembrane beta strand</keyword>
<evidence type="ECO:0000313" key="9">
    <source>
        <dbReference type="Proteomes" id="UP000006512"/>
    </source>
</evidence>
<accession>F4QNK5</accession>
<dbReference type="Gene3D" id="2.40.160.50">
    <property type="entry name" value="membrane protein fhac: a member of the omp85/tpsb transporter family"/>
    <property type="match status" value="1"/>
</dbReference>
<evidence type="ECO:0000313" key="8">
    <source>
        <dbReference type="EMBL" id="EGF90913.1"/>
    </source>
</evidence>
<feature type="chain" id="PRO_5003316706" evidence="6">
    <location>
        <begin position="26"/>
        <end position="701"/>
    </location>
</feature>
<feature type="region of interest" description="Disordered" evidence="5">
    <location>
        <begin position="24"/>
        <end position="76"/>
    </location>
</feature>
<dbReference type="PANTHER" id="PTHR12815">
    <property type="entry name" value="SORTING AND ASSEMBLY MACHINERY SAMM50 PROTEIN FAMILY MEMBER"/>
    <property type="match status" value="1"/>
</dbReference>
<dbReference type="STRING" id="715226.ABI_23250"/>
<dbReference type="OrthoDB" id="9769707at2"/>
<evidence type="ECO:0000259" key="7">
    <source>
        <dbReference type="Pfam" id="PF01103"/>
    </source>
</evidence>
<evidence type="ECO:0000256" key="4">
    <source>
        <dbReference type="ARBA" id="ARBA00023136"/>
    </source>
</evidence>
<reference evidence="9" key="1">
    <citation type="submission" date="2011-03" db="EMBL/GenBank/DDBJ databases">
        <title>Draft genome sequence of Brevundimonas diminuta.</title>
        <authorList>
            <person name="Brown P.J.B."/>
            <person name="Buechlein A."/>
            <person name="Hemmerich C."/>
            <person name="Brun Y.V."/>
        </authorList>
    </citation>
    <scope>NUCLEOTIDE SEQUENCE [LARGE SCALE GENOMIC DNA]</scope>
    <source>
        <strain evidence="9">C19</strain>
    </source>
</reference>
<dbReference type="eggNOG" id="COG0729">
    <property type="taxonomic scope" value="Bacteria"/>
</dbReference>
<keyword evidence="4" id="KW-0472">Membrane</keyword>
<evidence type="ECO:0000256" key="2">
    <source>
        <dbReference type="ARBA" id="ARBA00022452"/>
    </source>
</evidence>
<keyword evidence="3" id="KW-0812">Transmembrane</keyword>
<evidence type="ECO:0000256" key="1">
    <source>
        <dbReference type="ARBA" id="ARBA00004370"/>
    </source>
</evidence>
<feature type="signal peptide" evidence="6">
    <location>
        <begin position="1"/>
        <end position="25"/>
    </location>
</feature>
<name>F4QNK5_9CAUL</name>
<evidence type="ECO:0000256" key="6">
    <source>
        <dbReference type="SAM" id="SignalP"/>
    </source>
</evidence>
<protein>
    <submittedName>
        <fullName evidence="8">Surface antigen family protein</fullName>
    </submittedName>
</protein>
<dbReference type="Proteomes" id="UP000006512">
    <property type="component" value="Unassembled WGS sequence"/>
</dbReference>
<evidence type="ECO:0000256" key="5">
    <source>
        <dbReference type="SAM" id="MobiDB-lite"/>
    </source>
</evidence>
<dbReference type="Pfam" id="PF01103">
    <property type="entry name" value="Omp85"/>
    <property type="match status" value="1"/>
</dbReference>
<proteinExistence type="predicted"/>
<feature type="compositionally biased region" description="Pro residues" evidence="5">
    <location>
        <begin position="54"/>
        <end position="71"/>
    </location>
</feature>
<dbReference type="RefSeq" id="WP_006273095.1">
    <property type="nucleotide sequence ID" value="NZ_GL883078.1"/>
</dbReference>
<sequence length="701" mass="75191">MTGARGGLVLCAVSLAALLAGAAAAQETQAPPPDDIVSDEAFDEALPTLDDTPAPEPETPPPAEPAPPPNPDATVTVTETAPTRADALPAVTVDDQELDAPLPALEGYDVQPLQAAAEPDRDLPEIRYALQVDGLWGRMKDRFKDLSALEQGDGKAANTAMIRARANEDEALILRLLKSEGYFDGAVMTTLAPVTGQPDQTRVAITVTPGNLYRLNAIDIAAQPTTPPDLIRRSLPLKKDDGIVADTVLAAEANVSLEMQRNGYPFAKIGARDIALEELTHTGHYTLNVDTGDRSRFGGFRSDGDIVFQPDHVEVLTRFERGELYDNRKVDDLREALVATGLFSSVGVEPVPTGEKAEDGTAYVDLLVHQQKGPSRTLAAEVGYSTGEGFQASASWTDRNRFPPEGAVIYTGVIGTQEQSLSATFRRSNDKKRDRTTQFGVSAAHNVYDAYDANTASLALSRSRVSTPLWQKVWTWSFGAEILATQEISTDLSGAATTNSVREVFYLADLPIRIGYDRSDDLLNPTTGFRLGIQTTPEVNLGDTGAPNVKTLLDGSYYRAINDKMVIASRVRLGTQLGAQLDQIAPSRRIYAGGGGSVRGFAFQGLGPVDTDGDPTGGLSVFEASVELRYRLGDLGIVPFIDIGQAYPEEVPSFSDLRVGIGVGARLYTNFGPIRIDVAMPLSKRDNDPQVALYVGIGQAF</sequence>
<comment type="subcellular location">
    <subcellularLocation>
        <location evidence="1">Membrane</location>
    </subcellularLocation>
</comment>
<gene>
    <name evidence="8" type="ORF">ABI_23250</name>
</gene>
<evidence type="ECO:0000256" key="3">
    <source>
        <dbReference type="ARBA" id="ARBA00022692"/>
    </source>
</evidence>
<dbReference type="InterPro" id="IPR039910">
    <property type="entry name" value="D15-like"/>
</dbReference>
<dbReference type="GO" id="GO:0019867">
    <property type="term" value="C:outer membrane"/>
    <property type="evidence" value="ECO:0007669"/>
    <property type="project" value="InterPro"/>
</dbReference>
<keyword evidence="9" id="KW-1185">Reference proteome</keyword>
<dbReference type="AlphaFoldDB" id="F4QNK5"/>
<organism evidence="8 9">
    <name type="scientific">Asticcacaulis biprosthecium C19</name>
    <dbReference type="NCBI Taxonomy" id="715226"/>
    <lineage>
        <taxon>Bacteria</taxon>
        <taxon>Pseudomonadati</taxon>
        <taxon>Pseudomonadota</taxon>
        <taxon>Alphaproteobacteria</taxon>
        <taxon>Caulobacterales</taxon>
        <taxon>Caulobacteraceae</taxon>
        <taxon>Asticcacaulis</taxon>
    </lineage>
</organism>
<dbReference type="EMBL" id="GL883078">
    <property type="protein sequence ID" value="EGF90913.1"/>
    <property type="molecule type" value="Genomic_DNA"/>
</dbReference>
<keyword evidence="6" id="KW-0732">Signal</keyword>
<feature type="domain" description="Bacterial surface antigen (D15)" evidence="7">
    <location>
        <begin position="414"/>
        <end position="701"/>
    </location>
</feature>